<evidence type="ECO:0000313" key="2">
    <source>
        <dbReference type="Proteomes" id="UP000197138"/>
    </source>
</evidence>
<dbReference type="AlphaFoldDB" id="A0A218WHL7"/>
<dbReference type="EMBL" id="MTKT01004293">
    <property type="protein sequence ID" value="OWM71969.1"/>
    <property type="molecule type" value="Genomic_DNA"/>
</dbReference>
<evidence type="ECO:0000313" key="1">
    <source>
        <dbReference type="EMBL" id="OWM71969.1"/>
    </source>
</evidence>
<accession>A0A218WHL7</accession>
<gene>
    <name evidence="1" type="ORF">CDL15_Pgr017852</name>
</gene>
<protein>
    <submittedName>
        <fullName evidence="1">Uncharacterized protein</fullName>
    </submittedName>
</protein>
<proteinExistence type="predicted"/>
<dbReference type="Proteomes" id="UP000197138">
    <property type="component" value="Unassembled WGS sequence"/>
</dbReference>
<comment type="caution">
    <text evidence="1">The sequence shown here is derived from an EMBL/GenBank/DDBJ whole genome shotgun (WGS) entry which is preliminary data.</text>
</comment>
<name>A0A218WHL7_PUNGR</name>
<organism evidence="1 2">
    <name type="scientific">Punica granatum</name>
    <name type="common">Pomegranate</name>
    <dbReference type="NCBI Taxonomy" id="22663"/>
    <lineage>
        <taxon>Eukaryota</taxon>
        <taxon>Viridiplantae</taxon>
        <taxon>Streptophyta</taxon>
        <taxon>Embryophyta</taxon>
        <taxon>Tracheophyta</taxon>
        <taxon>Spermatophyta</taxon>
        <taxon>Magnoliopsida</taxon>
        <taxon>eudicotyledons</taxon>
        <taxon>Gunneridae</taxon>
        <taxon>Pentapetalae</taxon>
        <taxon>rosids</taxon>
        <taxon>malvids</taxon>
        <taxon>Myrtales</taxon>
        <taxon>Lythraceae</taxon>
        <taxon>Punica</taxon>
    </lineage>
</organism>
<reference evidence="2" key="1">
    <citation type="journal article" date="2017" name="Plant J.">
        <title>The pomegranate (Punica granatum L.) genome and the genomics of punicalagin biosynthesis.</title>
        <authorList>
            <person name="Qin G."/>
            <person name="Xu C."/>
            <person name="Ming R."/>
            <person name="Tang H."/>
            <person name="Guyot R."/>
            <person name="Kramer E.M."/>
            <person name="Hu Y."/>
            <person name="Yi X."/>
            <person name="Qi Y."/>
            <person name="Xu X."/>
            <person name="Gao Z."/>
            <person name="Pan H."/>
            <person name="Jian J."/>
            <person name="Tian Y."/>
            <person name="Yue Z."/>
            <person name="Xu Y."/>
        </authorList>
    </citation>
    <scope>NUCLEOTIDE SEQUENCE [LARGE SCALE GENOMIC DNA]</scope>
    <source>
        <strain evidence="2">cv. Dabenzi</strain>
    </source>
</reference>
<sequence length="69" mass="6988">MNAKMQLSQGAKDTLWLADAATTVAFIRWFVQPVALVKTATDMPGMQLGPIGNAGAAGSGVAAAKSVAL</sequence>